<evidence type="ECO:0000313" key="1">
    <source>
        <dbReference type="EMBL" id="QTA79809.1"/>
    </source>
</evidence>
<dbReference type="RefSeq" id="WP_207691515.1">
    <property type="nucleotide sequence ID" value="NZ_CP061799.1"/>
</dbReference>
<dbReference type="AlphaFoldDB" id="A0A975B6R3"/>
<dbReference type="EMBL" id="CP061799">
    <property type="protein sequence ID" value="QTA79809.1"/>
    <property type="molecule type" value="Genomic_DNA"/>
</dbReference>
<name>A0A975B6R3_9BACT</name>
<evidence type="ECO:0000313" key="2">
    <source>
        <dbReference type="Proteomes" id="UP000663720"/>
    </source>
</evidence>
<proteinExistence type="predicted"/>
<dbReference type="Pfam" id="PF14907">
    <property type="entry name" value="NTP_transf_5"/>
    <property type="match status" value="1"/>
</dbReference>
<gene>
    <name evidence="1" type="ORF">dnl_20910</name>
</gene>
<protein>
    <submittedName>
        <fullName evidence="1">Nucleotidyltransferase domain-containing protein</fullName>
    </submittedName>
</protein>
<organism evidence="1 2">
    <name type="scientific">Desulfonema limicola</name>
    <dbReference type="NCBI Taxonomy" id="45656"/>
    <lineage>
        <taxon>Bacteria</taxon>
        <taxon>Pseudomonadati</taxon>
        <taxon>Thermodesulfobacteriota</taxon>
        <taxon>Desulfobacteria</taxon>
        <taxon>Desulfobacterales</taxon>
        <taxon>Desulfococcaceae</taxon>
        <taxon>Desulfonema</taxon>
    </lineage>
</organism>
<dbReference type="KEGG" id="dli:dnl_20910"/>
<keyword evidence="2" id="KW-1185">Reference proteome</keyword>
<accession>A0A975B6R3</accession>
<dbReference type="Proteomes" id="UP000663720">
    <property type="component" value="Chromosome"/>
</dbReference>
<dbReference type="SUPFAM" id="SSF82649">
    <property type="entry name" value="SufE/NifU"/>
    <property type="match status" value="1"/>
</dbReference>
<reference evidence="1" key="1">
    <citation type="journal article" date="2021" name="Microb. Physiol.">
        <title>Proteogenomic Insights into the Physiology of Marine, Sulfate-Reducing, Filamentous Desulfonema limicola and Desulfonema magnum.</title>
        <authorList>
            <person name="Schnaars V."/>
            <person name="Wohlbrand L."/>
            <person name="Scheve S."/>
            <person name="Hinrichs C."/>
            <person name="Reinhardt R."/>
            <person name="Rabus R."/>
        </authorList>
    </citation>
    <scope>NUCLEOTIDE SEQUENCE</scope>
    <source>
        <strain evidence="1">5ac10</strain>
    </source>
</reference>
<sequence length="601" mass="71421">MRNLGEEIFVKTWGTMLILPDVVIKSEGVTCGDELYIEIAKEHGIINFFIRVKGCSICMDSSKYIYEQLNKKEFVYCKKFVARCLRDIENKTYNNNFTMRSGFKIPHGRNECVKAPWKIILLALENLQPKCVINREMTPLACDACVKSYRLTWKRSNNDQKNLLKQTAKSVYKKIINILTKRDDADFRWQPLGKYVLNDTEIQTLKDEIQSFNSNSIKEIKKLRLPALLYNNLYNHNINFKGNAFLLLTKKQRIRQIVIHKEFCELEETIQKNCWKVFAIKGAYTAKLYPFPKIRPYLDYDLIAASLKDAMLLANWLINNKGYQFVVNGSVPFSLKALLDKNKKEVITGHFHLEKILHDTWQIVIDITFPGFYLNRTDIFNLTFQDYKISMEEQCIITLCHIFKHEFVYMKDLNDIYLMIKSGKMNFERVQFLIHENRLELYWGIVLEYLKKDYNLRLHSINTLNNKKRFFYKYLFNDWPYSRKSHFLIKLLDLYMRNKKEHGFFGGLKEIFFQFIELENWKNKNLISSYLEQRINKRIYLYPLMIFNNKIDIGKPIEEALRVGGFDELKTVVENELIIIERNIKIYLTGIGFLYQQNMGK</sequence>
<dbReference type="Gene3D" id="3.90.1010.10">
    <property type="match status" value="1"/>
</dbReference>
<dbReference type="InterPro" id="IPR039498">
    <property type="entry name" value="NTP_transf_5"/>
</dbReference>